<dbReference type="InterPro" id="IPR001173">
    <property type="entry name" value="Glyco_trans_2-like"/>
</dbReference>
<feature type="repeat" description="TPR" evidence="3">
    <location>
        <begin position="286"/>
        <end position="319"/>
    </location>
</feature>
<dbReference type="EMBL" id="CP020114">
    <property type="protein sequence ID" value="AVZ31329.1"/>
    <property type="molecule type" value="Genomic_DNA"/>
</dbReference>
<keyword evidence="1" id="KW-0677">Repeat</keyword>
<dbReference type="CDD" id="cd02511">
    <property type="entry name" value="Beta4Glucosyltransferase"/>
    <property type="match status" value="1"/>
</dbReference>
<evidence type="ECO:0000259" key="4">
    <source>
        <dbReference type="Pfam" id="PF00535"/>
    </source>
</evidence>
<dbReference type="RefSeq" id="WP_173403297.1">
    <property type="nucleotide sequence ID" value="NZ_CAWNZE010000001.1"/>
</dbReference>
<dbReference type="SMART" id="SM00028">
    <property type="entry name" value="TPR"/>
    <property type="match status" value="5"/>
</dbReference>
<feature type="repeat" description="TPR" evidence="3">
    <location>
        <begin position="354"/>
        <end position="387"/>
    </location>
</feature>
<evidence type="ECO:0000256" key="3">
    <source>
        <dbReference type="PROSITE-ProRule" id="PRU00339"/>
    </source>
</evidence>
<dbReference type="AlphaFoldDB" id="A0A2S0QA43"/>
<dbReference type="InterPro" id="IPR019734">
    <property type="entry name" value="TPR_rpt"/>
</dbReference>
<proteinExistence type="predicted"/>
<sequence>MKLSLCMIVKNEAATLPKCLNSVKGVVDEMIILDTGSSDRTPEISQEFGAKVYHFQWCNDFSAARNAALKYVTGDWILVLDADETLSPSIVPQIRSAIESEEYLLINLVRQEVGAEQSPYSLVSRLFRNHPHIHFQRPYHALVDDSVSAILTQEPHWQIGYLQGVGILHKGYQKKAIAQNNKYAKAQTTMEAFLATHPDDPYVCSKLGALYVQTGKITQGLKLLQKGFNQANSLHQGITPVEQNYEILYELHYHLGIAHSHLQDTQEAIAHYQAAIKLPIYPLLKLGAYNNLGNLLKASGDINGAKIAYETTLKIDPSFVMGHYNLGMIFKALGLFTDAIACYQKAIRCNPNYAPAYQNLGVVQLKVGNVQASLTAFQNAILLYEQQNPEEANRLRQGLQEMGLLKS</sequence>
<reference evidence="5 6" key="1">
    <citation type="submission" date="2017-03" db="EMBL/GenBank/DDBJ databases">
        <title>Comparative genomics of the toxic Baltic Sea cyanobacteria Nodularia spumigena UHCC 0039 and its response on varying salinity.</title>
        <authorList>
            <person name="Teikari J.E."/>
        </authorList>
    </citation>
    <scope>NUCLEOTIDE SEQUENCE [LARGE SCALE GENOMIC DNA]</scope>
    <source>
        <strain evidence="5 6">UHCC 0039</strain>
    </source>
</reference>
<evidence type="ECO:0000313" key="6">
    <source>
        <dbReference type="Proteomes" id="UP000244056"/>
    </source>
</evidence>
<dbReference type="Pfam" id="PF07719">
    <property type="entry name" value="TPR_2"/>
    <property type="match status" value="1"/>
</dbReference>
<dbReference type="GeneID" id="78019198"/>
<dbReference type="GO" id="GO:0016757">
    <property type="term" value="F:glycosyltransferase activity"/>
    <property type="evidence" value="ECO:0007669"/>
    <property type="project" value="UniProtKB-KW"/>
</dbReference>
<dbReference type="Gene3D" id="1.25.40.10">
    <property type="entry name" value="Tetratricopeptide repeat domain"/>
    <property type="match status" value="3"/>
</dbReference>
<dbReference type="Pfam" id="PF13181">
    <property type="entry name" value="TPR_8"/>
    <property type="match status" value="1"/>
</dbReference>
<name>A0A2S0QA43_NODSP</name>
<feature type="domain" description="Glycosyltransferase 2-like" evidence="4">
    <location>
        <begin position="4"/>
        <end position="159"/>
    </location>
</feature>
<dbReference type="PANTHER" id="PTHR43630:SF2">
    <property type="entry name" value="GLYCOSYLTRANSFERASE"/>
    <property type="match status" value="1"/>
</dbReference>
<accession>A0A2S0QA43</accession>
<feature type="repeat" description="TPR" evidence="3">
    <location>
        <begin position="320"/>
        <end position="353"/>
    </location>
</feature>
<dbReference type="Pfam" id="PF00535">
    <property type="entry name" value="Glycos_transf_2"/>
    <property type="match status" value="1"/>
</dbReference>
<dbReference type="InterPro" id="IPR029044">
    <property type="entry name" value="Nucleotide-diphossugar_trans"/>
</dbReference>
<keyword evidence="5" id="KW-0328">Glycosyltransferase</keyword>
<dbReference type="SUPFAM" id="SSF53448">
    <property type="entry name" value="Nucleotide-diphospho-sugar transferases"/>
    <property type="match status" value="1"/>
</dbReference>
<keyword evidence="5" id="KW-0808">Transferase</keyword>
<dbReference type="PROSITE" id="PS50005">
    <property type="entry name" value="TPR"/>
    <property type="match status" value="3"/>
</dbReference>
<organism evidence="5 6">
    <name type="scientific">Nodularia spumigena UHCC 0039</name>
    <dbReference type="NCBI Taxonomy" id="1914872"/>
    <lineage>
        <taxon>Bacteria</taxon>
        <taxon>Bacillati</taxon>
        <taxon>Cyanobacteriota</taxon>
        <taxon>Cyanophyceae</taxon>
        <taxon>Nostocales</taxon>
        <taxon>Nodulariaceae</taxon>
        <taxon>Nodularia</taxon>
    </lineage>
</organism>
<evidence type="ECO:0000313" key="5">
    <source>
        <dbReference type="EMBL" id="AVZ31329.1"/>
    </source>
</evidence>
<dbReference type="KEGG" id="nsp:BMF81_03967"/>
<evidence type="ECO:0000256" key="2">
    <source>
        <dbReference type="ARBA" id="ARBA00022803"/>
    </source>
</evidence>
<dbReference type="Proteomes" id="UP000244056">
    <property type="component" value="Chromosome"/>
</dbReference>
<evidence type="ECO:0000256" key="1">
    <source>
        <dbReference type="ARBA" id="ARBA00022737"/>
    </source>
</evidence>
<dbReference type="EC" id="2.4.1.-" evidence="5"/>
<dbReference type="InterPro" id="IPR013105">
    <property type="entry name" value="TPR_2"/>
</dbReference>
<dbReference type="Pfam" id="PF00515">
    <property type="entry name" value="TPR_1"/>
    <property type="match status" value="1"/>
</dbReference>
<dbReference type="SUPFAM" id="SSF48452">
    <property type="entry name" value="TPR-like"/>
    <property type="match status" value="2"/>
</dbReference>
<gene>
    <name evidence="5" type="primary">sunS</name>
    <name evidence="5" type="ORF">BMF81_03967</name>
</gene>
<dbReference type="PANTHER" id="PTHR43630">
    <property type="entry name" value="POLY-BETA-1,6-N-ACETYL-D-GLUCOSAMINE SYNTHASE"/>
    <property type="match status" value="1"/>
</dbReference>
<keyword evidence="2 3" id="KW-0802">TPR repeat</keyword>
<protein>
    <submittedName>
        <fullName evidence="5">SPBc2 prophage-derived glycosyltransferase SunS</fullName>
        <ecNumber evidence="5">2.4.1.-</ecNumber>
    </submittedName>
</protein>
<dbReference type="InterPro" id="IPR011990">
    <property type="entry name" value="TPR-like_helical_dom_sf"/>
</dbReference>
<dbReference type="Gene3D" id="3.90.550.10">
    <property type="entry name" value="Spore Coat Polysaccharide Biosynthesis Protein SpsA, Chain A"/>
    <property type="match status" value="1"/>
</dbReference>